<keyword evidence="9" id="KW-1185">Reference proteome</keyword>
<evidence type="ECO:0000256" key="6">
    <source>
        <dbReference type="SAM" id="Phobius"/>
    </source>
</evidence>
<proteinExistence type="predicted"/>
<dbReference type="PROSITE" id="PS50850">
    <property type="entry name" value="MFS"/>
    <property type="match status" value="1"/>
</dbReference>
<dbReference type="PANTHER" id="PTHR23531:SF1">
    <property type="entry name" value="QUINOLENE RESISTANCE PROTEIN NORA"/>
    <property type="match status" value="1"/>
</dbReference>
<feature type="transmembrane region" description="Helical" evidence="6">
    <location>
        <begin position="428"/>
        <end position="451"/>
    </location>
</feature>
<feature type="transmembrane region" description="Helical" evidence="6">
    <location>
        <begin position="457"/>
        <end position="476"/>
    </location>
</feature>
<feature type="transmembrane region" description="Helical" evidence="6">
    <location>
        <begin position="393"/>
        <end position="416"/>
    </location>
</feature>
<evidence type="ECO:0000259" key="7">
    <source>
        <dbReference type="PROSITE" id="PS50850"/>
    </source>
</evidence>
<dbReference type="OrthoDB" id="9814001at2"/>
<dbReference type="InterPro" id="IPR020846">
    <property type="entry name" value="MFS_dom"/>
</dbReference>
<dbReference type="AlphaFoldDB" id="A0A7K3TKH1"/>
<dbReference type="GO" id="GO:0022857">
    <property type="term" value="F:transmembrane transporter activity"/>
    <property type="evidence" value="ECO:0007669"/>
    <property type="project" value="InterPro"/>
</dbReference>
<protein>
    <submittedName>
        <fullName evidence="8">MFS transporter</fullName>
    </submittedName>
</protein>
<reference evidence="8 9" key="1">
    <citation type="submission" date="2019-10" db="EMBL/GenBank/DDBJ databases">
        <title>Bifidobacterium from non-human primates.</title>
        <authorList>
            <person name="Modesto M."/>
        </authorList>
    </citation>
    <scope>NUCLEOTIDE SEQUENCE [LARGE SCALE GENOMIC DNA]</scope>
    <source>
        <strain evidence="8 9">TREC</strain>
    </source>
</reference>
<dbReference type="InterPro" id="IPR011701">
    <property type="entry name" value="MFS"/>
</dbReference>
<feature type="transmembrane region" description="Helical" evidence="6">
    <location>
        <begin position="305"/>
        <end position="327"/>
    </location>
</feature>
<sequence length="483" mass="50982">MGAPEDRRRLRAARPRTAGVGGGRRCRRRAGGGAPPREDGGPRIGHAAATANLQCHAGTTPRSVRDGMRQDGRHAVRTRDNGGAAAGGGLMTRDVVIVMAAGFFYMAGTMMGTTMIVGYAHELGAGGELAGMIAGTMNVVSLFCRPWGGRLSDRVPLRRLAVASLAFMIVANAGYAVAPSAGVVMAARVVNGVGFSCLSVCLAAWLTALIPLDRIGKGMGYYGLANALAMALGPATGIRLESAFGYRAAFGVAFAGMVAALVMVLTVRDDGAKRRTPPRRPEPRGSELRRAAPGNPLERVVSVRVIPVALVFMLFAIPYCATQSYIVTYVGARWLGVDVGLFFPSYAVALLVLRVVMRNMFDRWPFRRFLWLCSACMIVTLGMLAVMRDDAGLLVGAVLMAASYGLMSSVSQSAAVRLAGEGHGGRGNATYCIGLDLGMALGPIIGGQLYANLDPAWFYPALMLAVPLAVGVYLLAGRRIERR</sequence>
<dbReference type="EMBL" id="WHZY01000017">
    <property type="protein sequence ID" value="NEG79120.1"/>
    <property type="molecule type" value="Genomic_DNA"/>
</dbReference>
<evidence type="ECO:0000256" key="2">
    <source>
        <dbReference type="ARBA" id="ARBA00022692"/>
    </source>
</evidence>
<feature type="transmembrane region" description="Helical" evidence="6">
    <location>
        <begin position="219"/>
        <end position="238"/>
    </location>
</feature>
<feature type="transmembrane region" description="Helical" evidence="6">
    <location>
        <begin position="160"/>
        <end position="178"/>
    </location>
</feature>
<evidence type="ECO:0000256" key="3">
    <source>
        <dbReference type="ARBA" id="ARBA00022989"/>
    </source>
</evidence>
<name>A0A7K3TKH1_9BIFI</name>
<evidence type="ECO:0000256" key="4">
    <source>
        <dbReference type="ARBA" id="ARBA00023136"/>
    </source>
</evidence>
<comment type="subcellular location">
    <subcellularLocation>
        <location evidence="1">Cell membrane</location>
        <topology evidence="1">Multi-pass membrane protein</topology>
    </subcellularLocation>
</comment>
<evidence type="ECO:0000256" key="5">
    <source>
        <dbReference type="SAM" id="MobiDB-lite"/>
    </source>
</evidence>
<gene>
    <name evidence="8" type="ORF">GFD22_09095</name>
</gene>
<dbReference type="PANTHER" id="PTHR23531">
    <property type="entry name" value="QUINOLENE RESISTANCE PROTEIN NORA"/>
    <property type="match status" value="1"/>
</dbReference>
<dbReference type="InterPro" id="IPR052714">
    <property type="entry name" value="MFS_Exporter"/>
</dbReference>
<evidence type="ECO:0000256" key="1">
    <source>
        <dbReference type="ARBA" id="ARBA00004651"/>
    </source>
</evidence>
<keyword evidence="2 6" id="KW-0812">Transmembrane</keyword>
<feature type="compositionally biased region" description="Basic and acidic residues" evidence="5">
    <location>
        <begin position="272"/>
        <end position="290"/>
    </location>
</feature>
<dbReference type="CDD" id="cd17489">
    <property type="entry name" value="MFS_YfcJ_like"/>
    <property type="match status" value="1"/>
</dbReference>
<organism evidence="8 9">
    <name type="scientific">Bifidobacterium avesanii</name>
    <dbReference type="NCBI Taxonomy" id="1798157"/>
    <lineage>
        <taxon>Bacteria</taxon>
        <taxon>Bacillati</taxon>
        <taxon>Actinomycetota</taxon>
        <taxon>Actinomycetes</taxon>
        <taxon>Bifidobacteriales</taxon>
        <taxon>Bifidobacteriaceae</taxon>
        <taxon>Bifidobacterium</taxon>
    </lineage>
</organism>
<feature type="transmembrane region" description="Helical" evidence="6">
    <location>
        <begin position="129"/>
        <end position="148"/>
    </location>
</feature>
<accession>A0A7K3TKH1</accession>
<feature type="transmembrane region" description="Helical" evidence="6">
    <location>
        <begin position="339"/>
        <end position="357"/>
    </location>
</feature>
<comment type="caution">
    <text evidence="8">The sequence shown here is derived from an EMBL/GenBank/DDBJ whole genome shotgun (WGS) entry which is preliminary data.</text>
</comment>
<feature type="transmembrane region" description="Helical" evidence="6">
    <location>
        <begin position="95"/>
        <end position="117"/>
    </location>
</feature>
<keyword evidence="3 6" id="KW-1133">Transmembrane helix</keyword>
<evidence type="ECO:0000313" key="9">
    <source>
        <dbReference type="Proteomes" id="UP000469763"/>
    </source>
</evidence>
<dbReference type="GO" id="GO:0005886">
    <property type="term" value="C:plasma membrane"/>
    <property type="evidence" value="ECO:0007669"/>
    <property type="project" value="UniProtKB-SubCell"/>
</dbReference>
<evidence type="ECO:0000313" key="8">
    <source>
        <dbReference type="EMBL" id="NEG79120.1"/>
    </source>
</evidence>
<feature type="region of interest" description="Disordered" evidence="5">
    <location>
        <begin position="1"/>
        <end position="45"/>
    </location>
</feature>
<keyword evidence="4 6" id="KW-0472">Membrane</keyword>
<dbReference type="InterPro" id="IPR036259">
    <property type="entry name" value="MFS_trans_sf"/>
</dbReference>
<feature type="region of interest" description="Disordered" evidence="5">
    <location>
        <begin position="272"/>
        <end position="291"/>
    </location>
</feature>
<dbReference type="SUPFAM" id="SSF103473">
    <property type="entry name" value="MFS general substrate transporter"/>
    <property type="match status" value="1"/>
</dbReference>
<feature type="transmembrane region" description="Helical" evidence="6">
    <location>
        <begin position="369"/>
        <end position="387"/>
    </location>
</feature>
<dbReference type="Proteomes" id="UP000469763">
    <property type="component" value="Unassembled WGS sequence"/>
</dbReference>
<feature type="domain" description="Major facilitator superfamily (MFS) profile" evidence="7">
    <location>
        <begin position="94"/>
        <end position="479"/>
    </location>
</feature>
<feature type="transmembrane region" description="Helical" evidence="6">
    <location>
        <begin position="190"/>
        <end position="212"/>
    </location>
</feature>
<dbReference type="Gene3D" id="1.20.1250.20">
    <property type="entry name" value="MFS general substrate transporter like domains"/>
    <property type="match status" value="1"/>
</dbReference>
<feature type="transmembrane region" description="Helical" evidence="6">
    <location>
        <begin position="244"/>
        <end position="267"/>
    </location>
</feature>
<dbReference type="Pfam" id="PF07690">
    <property type="entry name" value="MFS_1"/>
    <property type="match status" value="1"/>
</dbReference>